<evidence type="ECO:0000256" key="1">
    <source>
        <dbReference type="SAM" id="Phobius"/>
    </source>
</evidence>
<dbReference type="PANTHER" id="PTHR46360">
    <property type="entry name" value="DISKS LARGE HOMOLOG 5"/>
    <property type="match status" value="1"/>
</dbReference>
<dbReference type="Proteomes" id="UP000095283">
    <property type="component" value="Unplaced"/>
</dbReference>
<dbReference type="Gene3D" id="3.40.50.300">
    <property type="entry name" value="P-loop containing nucleotide triphosphate hydrolases"/>
    <property type="match status" value="1"/>
</dbReference>
<proteinExistence type="predicted"/>
<feature type="transmembrane region" description="Helical" evidence="1">
    <location>
        <begin position="193"/>
        <end position="212"/>
    </location>
</feature>
<dbReference type="GO" id="GO:0005886">
    <property type="term" value="C:plasma membrane"/>
    <property type="evidence" value="ECO:0007669"/>
    <property type="project" value="TreeGrafter"/>
</dbReference>
<dbReference type="PROSITE" id="PS50052">
    <property type="entry name" value="GUANYLATE_KINASE_2"/>
    <property type="match status" value="1"/>
</dbReference>
<reference evidence="4" key="1">
    <citation type="submission" date="2016-11" db="UniProtKB">
        <authorList>
            <consortium name="WormBaseParasite"/>
        </authorList>
    </citation>
    <scope>IDENTIFICATION</scope>
</reference>
<organism evidence="3 4">
    <name type="scientific">Heterorhabditis bacteriophora</name>
    <name type="common">Entomopathogenic nematode worm</name>
    <dbReference type="NCBI Taxonomy" id="37862"/>
    <lineage>
        <taxon>Eukaryota</taxon>
        <taxon>Metazoa</taxon>
        <taxon>Ecdysozoa</taxon>
        <taxon>Nematoda</taxon>
        <taxon>Chromadorea</taxon>
        <taxon>Rhabditida</taxon>
        <taxon>Rhabditina</taxon>
        <taxon>Rhabditomorpha</taxon>
        <taxon>Strongyloidea</taxon>
        <taxon>Heterorhabditidae</taxon>
        <taxon>Heterorhabditis</taxon>
    </lineage>
</organism>
<protein>
    <submittedName>
        <fullName evidence="4">Guanylate kinase-like domain-containing protein</fullName>
    </submittedName>
</protein>
<accession>A0A1I7WN56</accession>
<dbReference type="PANTHER" id="PTHR46360:SF1">
    <property type="entry name" value="DISKS LARGE HOMOLOG 5"/>
    <property type="match status" value="1"/>
</dbReference>
<feature type="transmembrane region" description="Helical" evidence="1">
    <location>
        <begin position="129"/>
        <end position="148"/>
    </location>
</feature>
<dbReference type="InterPro" id="IPR053004">
    <property type="entry name" value="MAGUK_Signaling_Regulators"/>
</dbReference>
<dbReference type="InterPro" id="IPR027417">
    <property type="entry name" value="P-loop_NTPase"/>
</dbReference>
<evidence type="ECO:0000259" key="2">
    <source>
        <dbReference type="PROSITE" id="PS50052"/>
    </source>
</evidence>
<dbReference type="InterPro" id="IPR008145">
    <property type="entry name" value="GK/Ca_channel_bsu"/>
</dbReference>
<feature type="transmembrane region" description="Helical" evidence="1">
    <location>
        <begin position="160"/>
        <end position="181"/>
    </location>
</feature>
<sequence length="458" mass="51820">MDVERMLSTCELIEARRREKLYDVIPATAIQNIIDRNLHCIVDISPAGIQRLHSLRIYPIVIRIKFKSAKQVKDIKEDFTGEKLTTKQAKDMIDKCIFSVVMEQLPIQKWSEYYYSTEEKDNPLNRDGALQFIIIFITLLLMIYLIFLSQGVKEDPTRTFALIQIIPISLNMVPRILKAIVLGSTISTGYKCIYYGPIILFSIIFGIIHFNFNHYLAHISLSIYFLYIVASTLATFAVVALVIPFSVFRKNTEDKQHAELTVISYSNNALMWLYPFICLATVPTLYLTVMSAFDFAYVMLSFEETHSSFYINLSMLRPFILMINPIIVICGILLILPSYRNRLFFYGKWKGCSKISPGLSAVEVNGRESPKPCVQMETLELTSNYRSTIQQVIPGHLENLNQYLYPGATPIDPGKTVIAGGLSRLDPDIYPGASSVVPVALSPIPTSTESSLKKSSKV</sequence>
<keyword evidence="1" id="KW-0472">Membrane</keyword>
<dbReference type="InterPro" id="IPR008144">
    <property type="entry name" value="Guanylate_kin-like_dom"/>
</dbReference>
<dbReference type="SUPFAM" id="SSF52540">
    <property type="entry name" value="P-loop containing nucleoside triphosphate hydrolases"/>
    <property type="match status" value="1"/>
</dbReference>
<feature type="transmembrane region" description="Helical" evidence="1">
    <location>
        <begin position="269"/>
        <end position="299"/>
    </location>
</feature>
<keyword evidence="3" id="KW-1185">Reference proteome</keyword>
<keyword evidence="1" id="KW-1133">Transmembrane helix</keyword>
<name>A0A1I7WN56_HETBA</name>
<evidence type="ECO:0000313" key="3">
    <source>
        <dbReference type="Proteomes" id="UP000095283"/>
    </source>
</evidence>
<dbReference type="Pfam" id="PF00625">
    <property type="entry name" value="Guanylate_kin"/>
    <property type="match status" value="1"/>
</dbReference>
<dbReference type="GO" id="GO:0035331">
    <property type="term" value="P:negative regulation of hippo signaling"/>
    <property type="evidence" value="ECO:0007669"/>
    <property type="project" value="TreeGrafter"/>
</dbReference>
<evidence type="ECO:0000313" key="4">
    <source>
        <dbReference type="WBParaSite" id="Hba_06564"/>
    </source>
</evidence>
<dbReference type="WBParaSite" id="Hba_06564">
    <property type="protein sequence ID" value="Hba_06564"/>
    <property type="gene ID" value="Hba_06564"/>
</dbReference>
<keyword evidence="1" id="KW-0812">Transmembrane</keyword>
<feature type="domain" description="Guanylate kinase-like" evidence="2">
    <location>
        <begin position="1"/>
        <end position="95"/>
    </location>
</feature>
<feature type="transmembrane region" description="Helical" evidence="1">
    <location>
        <begin position="224"/>
        <end position="248"/>
    </location>
</feature>
<feature type="transmembrane region" description="Helical" evidence="1">
    <location>
        <begin position="319"/>
        <end position="339"/>
    </location>
</feature>
<dbReference type="AlphaFoldDB" id="A0A1I7WN56"/>